<dbReference type="SUPFAM" id="SSF53649">
    <property type="entry name" value="Alkaline phosphatase-like"/>
    <property type="match status" value="1"/>
</dbReference>
<dbReference type="PROSITE" id="PS51318">
    <property type="entry name" value="TAT"/>
    <property type="match status" value="1"/>
</dbReference>
<name>A0A6J4R691_9ACTN</name>
<dbReference type="InterPro" id="IPR019546">
    <property type="entry name" value="TAT_signal_bac_arc"/>
</dbReference>
<dbReference type="PANTHER" id="PTHR42693">
    <property type="entry name" value="ARYLSULFATASE FAMILY MEMBER"/>
    <property type="match status" value="1"/>
</dbReference>
<dbReference type="InterPro" id="IPR050738">
    <property type="entry name" value="Sulfatase"/>
</dbReference>
<organism evidence="3">
    <name type="scientific">uncultured Rubrobacteraceae bacterium</name>
    <dbReference type="NCBI Taxonomy" id="349277"/>
    <lineage>
        <taxon>Bacteria</taxon>
        <taxon>Bacillati</taxon>
        <taxon>Actinomycetota</taxon>
        <taxon>Rubrobacteria</taxon>
        <taxon>Rubrobacterales</taxon>
        <taxon>Rubrobacteraceae</taxon>
        <taxon>environmental samples</taxon>
    </lineage>
</organism>
<gene>
    <name evidence="3" type="ORF">AVDCRST_MAG58-3403</name>
</gene>
<dbReference type="EMBL" id="CADCVF010000070">
    <property type="protein sequence ID" value="CAA9465401.1"/>
    <property type="molecule type" value="Genomic_DNA"/>
</dbReference>
<dbReference type="Gene3D" id="3.40.720.10">
    <property type="entry name" value="Alkaline Phosphatase, subunit A"/>
    <property type="match status" value="1"/>
</dbReference>
<dbReference type="CDD" id="cd16148">
    <property type="entry name" value="sulfatase_like"/>
    <property type="match status" value="1"/>
</dbReference>
<dbReference type="PANTHER" id="PTHR42693:SF33">
    <property type="entry name" value="ARYLSULFATASE"/>
    <property type="match status" value="1"/>
</dbReference>
<sequence length="485" mass="54466">MSKKPKRALTRRDFLKTAGVAGASLLGAAGCAGVADKVSRLPEEYLPGGGVGPNVILVIIDSLRKDHVGAYGNDWIETPALDALAEESVLFTQSYPEAMPTIPVRRAIHTGMRTWPTRPRSFGWKPIPSGQTTVAEILAKEGFGTYLVTDTYVQFPMNFGRGFGAYEMIRGQEKDPYKDPATISEEKMRDQYIILGEGKKARQYLANVQGRKGEEDWFAPRVFLDAMDVLEVATGENRPFFLVADCYDPHEPWDPPEEYVSLYDEGYRGKEPLDDNYGSDDYLTDRQLLRMRALYAAEVTMMDRWLGKFIERAHEIGVMERTLFVVVSDHGHLLGEHGYTGKLAYALYPELTDIIFMVRHPRGEGAGKSTDFYASTHDVAPTILGFLGVEQSEPMDGQDLAPILEGKEPLRPRAHFTQGYKNYVCCRDEHRVMFCRTDGADAHLFDAVNDVDQRRDLAEAEPETVRMMYEEYAQKDAAGRLPGFS</sequence>
<evidence type="ECO:0000313" key="3">
    <source>
        <dbReference type="EMBL" id="CAA9465401.1"/>
    </source>
</evidence>
<dbReference type="PROSITE" id="PS51257">
    <property type="entry name" value="PROKAR_LIPOPROTEIN"/>
    <property type="match status" value="1"/>
</dbReference>
<dbReference type="GO" id="GO:0004065">
    <property type="term" value="F:arylsulfatase activity"/>
    <property type="evidence" value="ECO:0007669"/>
    <property type="project" value="TreeGrafter"/>
</dbReference>
<protein>
    <submittedName>
        <fullName evidence="3">Sulfatase</fullName>
    </submittedName>
</protein>
<dbReference type="InterPro" id="IPR000917">
    <property type="entry name" value="Sulfatase_N"/>
</dbReference>
<dbReference type="InterPro" id="IPR006311">
    <property type="entry name" value="TAT_signal"/>
</dbReference>
<comment type="similarity">
    <text evidence="1">Belongs to the sulfatase family.</text>
</comment>
<dbReference type="Pfam" id="PF00884">
    <property type="entry name" value="Sulfatase"/>
    <property type="match status" value="1"/>
</dbReference>
<dbReference type="AlphaFoldDB" id="A0A6J4R691"/>
<evidence type="ECO:0000259" key="2">
    <source>
        <dbReference type="Pfam" id="PF00884"/>
    </source>
</evidence>
<accession>A0A6J4R691</accession>
<reference evidence="3" key="1">
    <citation type="submission" date="2020-02" db="EMBL/GenBank/DDBJ databases">
        <authorList>
            <person name="Meier V. D."/>
        </authorList>
    </citation>
    <scope>NUCLEOTIDE SEQUENCE</scope>
    <source>
        <strain evidence="3">AVDCRST_MAG58</strain>
    </source>
</reference>
<dbReference type="InterPro" id="IPR017850">
    <property type="entry name" value="Alkaline_phosphatase_core_sf"/>
</dbReference>
<dbReference type="NCBIfam" id="TIGR01409">
    <property type="entry name" value="TAT_signal_seq"/>
    <property type="match status" value="1"/>
</dbReference>
<evidence type="ECO:0000256" key="1">
    <source>
        <dbReference type="ARBA" id="ARBA00008779"/>
    </source>
</evidence>
<feature type="domain" description="Sulfatase N-terminal" evidence="2">
    <location>
        <begin position="53"/>
        <end position="389"/>
    </location>
</feature>
<proteinExistence type="inferred from homology"/>